<dbReference type="Proteomes" id="UP000019184">
    <property type="component" value="Unassembled WGS sequence"/>
</dbReference>
<organism evidence="1 2">
    <name type="scientific">Candidatus Contendobacter odensis Run_B_J11</name>
    <dbReference type="NCBI Taxonomy" id="1400861"/>
    <lineage>
        <taxon>Bacteria</taxon>
        <taxon>Pseudomonadati</taxon>
        <taxon>Pseudomonadota</taxon>
        <taxon>Gammaproteobacteria</taxon>
        <taxon>Candidatus Competibacteraceae</taxon>
        <taxon>Candidatus Contendibacter</taxon>
    </lineage>
</organism>
<keyword evidence="2" id="KW-1185">Reference proteome</keyword>
<accession>A0A7U7J4A8</accession>
<evidence type="ECO:0000313" key="1">
    <source>
        <dbReference type="EMBL" id="CDH45425.1"/>
    </source>
</evidence>
<dbReference type="OrthoDB" id="1119199at2"/>
<protein>
    <submittedName>
        <fullName evidence="1">Uncharacterized protein</fullName>
    </submittedName>
</protein>
<proteinExistence type="predicted"/>
<sequence length="307" mass="34426">MADLTPNDVVLIPWRSLDPPVVQMIQVGDPKLPPAAAVSGAIQIKFPDIYALATVTVRGTPGADVGLWRFGFIQLGFINTDWAHYRNPDPADGSVFVARDRPPALDQQLCRDSVAKTGITGALQRFPYVGPIIFYDPETPINDWWNRRITGFLPLGTKIPVGGKLIFTVLFSDSPAPHWWGLNKVNNKAMRVNQLYSLQYSRAFATMFAFQKGPGKPIEVLKSFQWNVRWRAHFGTQAVQNVQLPARPGDVMDMNISHVVNGTPNDARFKFRVLDTMLPICNAQIPKSVKNQVIRESKTHEDWKVTH</sequence>
<reference evidence="1 2" key="1">
    <citation type="journal article" date="2014" name="ISME J.">
        <title>Candidatus Competibacter-lineage genomes retrieved from metagenomes reveal functional metabolic diversity.</title>
        <authorList>
            <person name="McIlroy S.J."/>
            <person name="Albertsen M."/>
            <person name="Andresen E.K."/>
            <person name="Saunders A.M."/>
            <person name="Kristiansen R."/>
            <person name="Stokholm-Bjerregaard M."/>
            <person name="Nielsen K.L."/>
            <person name="Nielsen P.H."/>
        </authorList>
    </citation>
    <scope>NUCLEOTIDE SEQUENCE [LARGE SCALE GENOMIC DNA]</scope>
    <source>
        <strain evidence="1 2">Run_B_J11</strain>
    </source>
</reference>
<dbReference type="RefSeq" id="WP_034433124.1">
    <property type="nucleotide sequence ID" value="NZ_CBTK010000155.1"/>
</dbReference>
<name>A0A7U7J4A8_9GAMM</name>
<evidence type="ECO:0000313" key="2">
    <source>
        <dbReference type="Proteomes" id="UP000019184"/>
    </source>
</evidence>
<comment type="caution">
    <text evidence="1">The sequence shown here is derived from an EMBL/GenBank/DDBJ whole genome shotgun (WGS) entry which is preliminary data.</text>
</comment>
<dbReference type="EMBL" id="CBTK010000155">
    <property type="protein sequence ID" value="CDH45425.1"/>
    <property type="molecule type" value="Genomic_DNA"/>
</dbReference>
<dbReference type="AlphaFoldDB" id="A0A7U7J4A8"/>
<gene>
    <name evidence="1" type="ORF">BN874_2380003</name>
</gene>